<dbReference type="PROSITE" id="PS51674">
    <property type="entry name" value="4FE4S_WBL"/>
    <property type="match status" value="1"/>
</dbReference>
<dbReference type="GO" id="GO:0045454">
    <property type="term" value="P:cell redox homeostasis"/>
    <property type="evidence" value="ECO:0007669"/>
    <property type="project" value="TreeGrafter"/>
</dbReference>
<keyword evidence="6 11" id="KW-0411">Iron-sulfur</keyword>
<dbReference type="HAMAP" id="MF_01479">
    <property type="entry name" value="WhiB"/>
    <property type="match status" value="1"/>
</dbReference>
<evidence type="ECO:0000256" key="2">
    <source>
        <dbReference type="ARBA" id="ARBA00006597"/>
    </source>
</evidence>
<dbReference type="Proteomes" id="UP000198318">
    <property type="component" value="Unassembled WGS sequence"/>
</dbReference>
<dbReference type="GO" id="GO:0046872">
    <property type="term" value="F:metal ion binding"/>
    <property type="evidence" value="ECO:0007669"/>
    <property type="project" value="UniProtKB-KW"/>
</dbReference>
<dbReference type="GO" id="GO:0035731">
    <property type="term" value="F:dinitrosyl-iron complex binding"/>
    <property type="evidence" value="ECO:0007669"/>
    <property type="project" value="UniProtKB-UniRule"/>
</dbReference>
<feature type="domain" description="4Fe-4S Wbl-type" evidence="13">
    <location>
        <begin position="19"/>
        <end position="81"/>
    </location>
</feature>
<feature type="binding site" evidence="11">
    <location>
        <position position="48"/>
    </location>
    <ligand>
        <name>[4Fe-4S] cluster</name>
        <dbReference type="ChEBI" id="CHEBI:49883"/>
    </ligand>
</feature>
<feature type="binding site" evidence="11">
    <location>
        <position position="57"/>
    </location>
    <ligand>
        <name>[4Fe-4S] cluster</name>
        <dbReference type="ChEBI" id="CHEBI:49883"/>
    </ligand>
</feature>
<comment type="function">
    <text evidence="11">Acts as a transcriptional regulator. Probably redox-responsive. The apo- but not holo-form probably binds DNA.</text>
</comment>
<keyword evidence="7 11" id="KW-0805">Transcription regulation</keyword>
<keyword evidence="5 11" id="KW-0408">Iron</keyword>
<evidence type="ECO:0000256" key="7">
    <source>
        <dbReference type="ARBA" id="ARBA00023015"/>
    </source>
</evidence>
<dbReference type="OrthoDB" id="8104048at2"/>
<protein>
    <recommendedName>
        <fullName evidence="11">Transcriptional regulator WhiB</fullName>
    </recommendedName>
</protein>
<dbReference type="InterPro" id="IPR034768">
    <property type="entry name" value="4FE4S_WBL"/>
</dbReference>
<dbReference type="GO" id="GO:0047134">
    <property type="term" value="F:protein-disulfide reductase [NAD(P)H] activity"/>
    <property type="evidence" value="ECO:0007669"/>
    <property type="project" value="TreeGrafter"/>
</dbReference>
<evidence type="ECO:0000256" key="6">
    <source>
        <dbReference type="ARBA" id="ARBA00023014"/>
    </source>
</evidence>
<evidence type="ECO:0000256" key="10">
    <source>
        <dbReference type="ARBA" id="ARBA00023163"/>
    </source>
</evidence>
<accession>A0A239NA12</accession>
<comment type="similarity">
    <text evidence="2 11">Belongs to the WhiB family.</text>
</comment>
<keyword evidence="15" id="KW-1185">Reference proteome</keyword>
<evidence type="ECO:0000256" key="12">
    <source>
        <dbReference type="SAM" id="MobiDB-lite"/>
    </source>
</evidence>
<evidence type="ECO:0000256" key="8">
    <source>
        <dbReference type="ARBA" id="ARBA00023125"/>
    </source>
</evidence>
<evidence type="ECO:0000256" key="3">
    <source>
        <dbReference type="ARBA" id="ARBA00022485"/>
    </source>
</evidence>
<feature type="binding site" evidence="11">
    <location>
        <position position="20"/>
    </location>
    <ligand>
        <name>[4Fe-4S] cluster</name>
        <dbReference type="ChEBI" id="CHEBI:49883"/>
    </ligand>
</feature>
<keyword evidence="11" id="KW-0963">Cytoplasm</keyword>
<dbReference type="GO" id="GO:0051539">
    <property type="term" value="F:4 iron, 4 sulfur cluster binding"/>
    <property type="evidence" value="ECO:0007669"/>
    <property type="project" value="UniProtKB-UniRule"/>
</dbReference>
<evidence type="ECO:0000256" key="9">
    <source>
        <dbReference type="ARBA" id="ARBA00023157"/>
    </source>
</evidence>
<gene>
    <name evidence="11" type="primary">whiB</name>
    <name evidence="14" type="ORF">SAMN05443665_103779</name>
</gene>
<dbReference type="Pfam" id="PF02467">
    <property type="entry name" value="Whib"/>
    <property type="match status" value="1"/>
</dbReference>
<evidence type="ECO:0000256" key="1">
    <source>
        <dbReference type="ARBA" id="ARBA00004496"/>
    </source>
</evidence>
<sequence length="116" mass="12477">MAKQTTKQASTKHWSQSASCRSLDPDLFFPVSREAVYTAQIAPIRRLCAACPVAGPCLEWALASGEPHGIWAGTTPSERRRIRANRRDRPGRTDSPEPAAGPARSGVEGAAEPVQP</sequence>
<dbReference type="InterPro" id="IPR003482">
    <property type="entry name" value="Whib"/>
</dbReference>
<comment type="PTM">
    <text evidence="11">The Fe-S cluster can be nitrosylated by nitric oxide (NO).</text>
</comment>
<comment type="PTM">
    <text evidence="11">Upon Fe-S cluster removal intramolecular disulfide bonds are formed.</text>
</comment>
<reference evidence="14 15" key="1">
    <citation type="submission" date="2017-06" db="EMBL/GenBank/DDBJ databases">
        <authorList>
            <person name="Kim H.J."/>
            <person name="Triplett B.A."/>
        </authorList>
    </citation>
    <scope>NUCLEOTIDE SEQUENCE [LARGE SCALE GENOMIC DNA]</scope>
    <source>
        <strain evidence="14 15">DSM 44715</strain>
    </source>
</reference>
<organism evidence="14 15">
    <name type="scientific">Actinomadura meyerae</name>
    <dbReference type="NCBI Taxonomy" id="240840"/>
    <lineage>
        <taxon>Bacteria</taxon>
        <taxon>Bacillati</taxon>
        <taxon>Actinomycetota</taxon>
        <taxon>Actinomycetes</taxon>
        <taxon>Streptosporangiales</taxon>
        <taxon>Thermomonosporaceae</taxon>
        <taxon>Actinomadura</taxon>
    </lineage>
</organism>
<evidence type="ECO:0000313" key="14">
    <source>
        <dbReference type="EMBL" id="SNT51322.1"/>
    </source>
</evidence>
<evidence type="ECO:0000256" key="5">
    <source>
        <dbReference type="ARBA" id="ARBA00023004"/>
    </source>
</evidence>
<keyword evidence="10 11" id="KW-0804">Transcription</keyword>
<comment type="cofactor">
    <cofactor evidence="11">
        <name>[4Fe-4S] cluster</name>
        <dbReference type="ChEBI" id="CHEBI:49883"/>
    </cofactor>
    <text evidence="11">Binds 1 [4Fe-4S] cluster per subunit. Following nitrosylation of the [4Fe-4S] cluster binds 1 [4Fe-8(NO)] cluster per subunit.</text>
</comment>
<dbReference type="GO" id="GO:0003677">
    <property type="term" value="F:DNA binding"/>
    <property type="evidence" value="ECO:0007669"/>
    <property type="project" value="UniProtKB-UniRule"/>
</dbReference>
<evidence type="ECO:0000259" key="13">
    <source>
        <dbReference type="PROSITE" id="PS51674"/>
    </source>
</evidence>
<dbReference type="AlphaFoldDB" id="A0A239NA12"/>
<evidence type="ECO:0000256" key="11">
    <source>
        <dbReference type="HAMAP-Rule" id="MF_01479"/>
    </source>
</evidence>
<keyword evidence="3 11" id="KW-0004">4Fe-4S</keyword>
<keyword evidence="9 11" id="KW-1015">Disulfide bond</keyword>
<dbReference type="RefSeq" id="WP_089329534.1">
    <property type="nucleotide sequence ID" value="NZ_FZOR01000037.1"/>
</dbReference>
<evidence type="ECO:0000256" key="4">
    <source>
        <dbReference type="ARBA" id="ARBA00022723"/>
    </source>
</evidence>
<dbReference type="EMBL" id="FZOR01000037">
    <property type="protein sequence ID" value="SNT51322.1"/>
    <property type="molecule type" value="Genomic_DNA"/>
</dbReference>
<comment type="subcellular location">
    <subcellularLocation>
        <location evidence="1 11">Cytoplasm</location>
    </subcellularLocation>
</comment>
<dbReference type="PANTHER" id="PTHR38839">
    <property type="entry name" value="TRANSCRIPTIONAL REGULATOR WHID-RELATED"/>
    <property type="match status" value="1"/>
</dbReference>
<dbReference type="GO" id="GO:0045892">
    <property type="term" value="P:negative regulation of DNA-templated transcription"/>
    <property type="evidence" value="ECO:0007669"/>
    <property type="project" value="TreeGrafter"/>
</dbReference>
<dbReference type="GO" id="GO:0005737">
    <property type="term" value="C:cytoplasm"/>
    <property type="evidence" value="ECO:0007669"/>
    <property type="project" value="UniProtKB-SubCell"/>
</dbReference>
<feature type="compositionally biased region" description="Basic and acidic residues" evidence="12">
    <location>
        <begin position="85"/>
        <end position="95"/>
    </location>
</feature>
<name>A0A239NA12_9ACTN</name>
<feature type="binding site" evidence="11">
    <location>
        <position position="51"/>
    </location>
    <ligand>
        <name>[4Fe-4S] cluster</name>
        <dbReference type="ChEBI" id="CHEBI:49883"/>
    </ligand>
</feature>
<keyword evidence="4 11" id="KW-0479">Metal-binding</keyword>
<feature type="region of interest" description="Disordered" evidence="12">
    <location>
        <begin position="68"/>
        <end position="116"/>
    </location>
</feature>
<evidence type="ECO:0000313" key="15">
    <source>
        <dbReference type="Proteomes" id="UP000198318"/>
    </source>
</evidence>
<proteinExistence type="inferred from homology"/>
<keyword evidence="8 11" id="KW-0238">DNA-binding</keyword>